<evidence type="ECO:0000313" key="4">
    <source>
        <dbReference type="Proteomes" id="UP001152320"/>
    </source>
</evidence>
<keyword evidence="2" id="KW-0812">Transmembrane</keyword>
<dbReference type="Proteomes" id="UP001152320">
    <property type="component" value="Chromosome 9"/>
</dbReference>
<sequence length="253" mass="28332">MEGQRDDRRNSYSSYWSKDTDSDSYTDSYSGSYPDSYSYSGSYLDSDSYSDVYFKDFKEEDSSTSKGTEFPDKMEEEVSENNPQKASNVAVTVALPLAAAVFALLVVVGLVLRWKETLKCEGSKQVSKSSHNNAIMQDTVEGTTIPREHHFIELSVSSLKHHFSGGNGKVEEGAIAKGKASVEADEYAEIDEYAHQMYQTTIFKVDNHQPGSEYMDLGSNSANASVYEKLNHQRRRYEVDNIGSNDIKDIQPQ</sequence>
<name>A0A9Q1C166_HOLLE</name>
<keyword evidence="2" id="KW-1133">Transmembrane helix</keyword>
<dbReference type="AlphaFoldDB" id="A0A9Q1C166"/>
<gene>
    <name evidence="3" type="ORF">HOLleu_20026</name>
</gene>
<evidence type="ECO:0000256" key="1">
    <source>
        <dbReference type="SAM" id="MobiDB-lite"/>
    </source>
</evidence>
<organism evidence="3 4">
    <name type="scientific">Holothuria leucospilota</name>
    <name type="common">Black long sea cucumber</name>
    <name type="synonym">Mertensiothuria leucospilota</name>
    <dbReference type="NCBI Taxonomy" id="206669"/>
    <lineage>
        <taxon>Eukaryota</taxon>
        <taxon>Metazoa</taxon>
        <taxon>Echinodermata</taxon>
        <taxon>Eleutherozoa</taxon>
        <taxon>Echinozoa</taxon>
        <taxon>Holothuroidea</taxon>
        <taxon>Aspidochirotacea</taxon>
        <taxon>Aspidochirotida</taxon>
        <taxon>Holothuriidae</taxon>
        <taxon>Holothuria</taxon>
    </lineage>
</organism>
<reference evidence="3" key="1">
    <citation type="submission" date="2021-10" db="EMBL/GenBank/DDBJ databases">
        <title>Tropical sea cucumber genome reveals ecological adaptation and Cuvierian tubules defense mechanism.</title>
        <authorList>
            <person name="Chen T."/>
        </authorList>
    </citation>
    <scope>NUCLEOTIDE SEQUENCE</scope>
    <source>
        <strain evidence="3">Nanhai2018</strain>
        <tissue evidence="3">Muscle</tissue>
    </source>
</reference>
<protein>
    <submittedName>
        <fullName evidence="3">Uncharacterized protein</fullName>
    </submittedName>
</protein>
<keyword evidence="4" id="KW-1185">Reference proteome</keyword>
<proteinExistence type="predicted"/>
<evidence type="ECO:0000256" key="2">
    <source>
        <dbReference type="SAM" id="Phobius"/>
    </source>
</evidence>
<feature type="transmembrane region" description="Helical" evidence="2">
    <location>
        <begin position="89"/>
        <end position="112"/>
    </location>
</feature>
<comment type="caution">
    <text evidence="3">The sequence shown here is derived from an EMBL/GenBank/DDBJ whole genome shotgun (WGS) entry which is preliminary data.</text>
</comment>
<feature type="compositionally biased region" description="Basic and acidic residues" evidence="1">
    <location>
        <begin position="1"/>
        <end position="10"/>
    </location>
</feature>
<accession>A0A9Q1C166</accession>
<feature type="compositionally biased region" description="Basic and acidic residues" evidence="1">
    <location>
        <begin position="59"/>
        <end position="73"/>
    </location>
</feature>
<keyword evidence="2" id="KW-0472">Membrane</keyword>
<feature type="region of interest" description="Disordered" evidence="1">
    <location>
        <begin position="59"/>
        <end position="82"/>
    </location>
</feature>
<feature type="region of interest" description="Disordered" evidence="1">
    <location>
        <begin position="1"/>
        <end position="43"/>
    </location>
</feature>
<evidence type="ECO:0000313" key="3">
    <source>
        <dbReference type="EMBL" id="KAJ8036141.1"/>
    </source>
</evidence>
<feature type="compositionally biased region" description="Low complexity" evidence="1">
    <location>
        <begin position="11"/>
        <end position="43"/>
    </location>
</feature>
<dbReference type="EMBL" id="JAIZAY010000009">
    <property type="protein sequence ID" value="KAJ8036141.1"/>
    <property type="molecule type" value="Genomic_DNA"/>
</dbReference>